<organism evidence="1 2">
    <name type="scientific">Magnetofaba australis IT-1</name>
    <dbReference type="NCBI Taxonomy" id="1434232"/>
    <lineage>
        <taxon>Bacteria</taxon>
        <taxon>Pseudomonadati</taxon>
        <taxon>Pseudomonadota</taxon>
        <taxon>Magnetococcia</taxon>
        <taxon>Magnetococcales</taxon>
        <taxon>Magnetococcaceae</taxon>
        <taxon>Magnetofaba</taxon>
    </lineage>
</organism>
<proteinExistence type="predicted"/>
<sequence>MIGHGESGFRVTHAAAGQSQTLERLRAGHFVNQVAVDVNQTGPVLIGADEVGVPDLIIKGLGAHGVSRWAVENKTET</sequence>
<evidence type="ECO:0000313" key="1">
    <source>
        <dbReference type="EMBL" id="OSM05107.1"/>
    </source>
</evidence>
<dbReference type="AlphaFoldDB" id="A0A1Y2K723"/>
<reference evidence="1 2" key="1">
    <citation type="journal article" date="2016" name="BMC Genomics">
        <title>Combined genomic and structural analyses of a cultured magnetotactic bacterium reveals its niche adaptation to a dynamic environment.</title>
        <authorList>
            <person name="Araujo A.C."/>
            <person name="Morillo V."/>
            <person name="Cypriano J."/>
            <person name="Teixeira L.C."/>
            <person name="Leao P."/>
            <person name="Lyra S."/>
            <person name="Almeida L.G."/>
            <person name="Bazylinski D.A."/>
            <person name="Vasconcellos A.T."/>
            <person name="Abreu F."/>
            <person name="Lins U."/>
        </authorList>
    </citation>
    <scope>NUCLEOTIDE SEQUENCE [LARGE SCALE GENOMIC DNA]</scope>
    <source>
        <strain evidence="1 2">IT-1</strain>
    </source>
</reference>
<dbReference type="EMBL" id="LVJN01000018">
    <property type="protein sequence ID" value="OSM05107.1"/>
    <property type="molecule type" value="Genomic_DNA"/>
</dbReference>
<name>A0A1Y2K723_9PROT</name>
<dbReference type="AntiFam" id="ANF00100">
    <property type="entry name" value="Shadow ORF (opposite leuC)"/>
</dbReference>
<keyword evidence="2" id="KW-1185">Reference proteome</keyword>
<evidence type="ECO:0000313" key="2">
    <source>
        <dbReference type="Proteomes" id="UP000194003"/>
    </source>
</evidence>
<comment type="caution">
    <text evidence="1">The sequence shown here is derived from an EMBL/GenBank/DDBJ whole genome shotgun (WGS) entry which is preliminary data.</text>
</comment>
<protein>
    <submittedName>
        <fullName evidence="1">Uncharacterized protein</fullName>
    </submittedName>
</protein>
<gene>
    <name evidence="1" type="ORF">MAIT1_03251</name>
</gene>
<dbReference type="STRING" id="1434232.MAIT1_03251"/>
<dbReference type="Proteomes" id="UP000194003">
    <property type="component" value="Unassembled WGS sequence"/>
</dbReference>
<accession>A0A1Y2K723</accession>